<evidence type="ECO:0000256" key="1">
    <source>
        <dbReference type="SAM" id="Phobius"/>
    </source>
</evidence>
<protein>
    <recommendedName>
        <fullName evidence="4">DUF2207 domain-containing protein</fullName>
    </recommendedName>
</protein>
<accession>A0ABU2CLB2</accession>
<evidence type="ECO:0008006" key="4">
    <source>
        <dbReference type="Google" id="ProtNLM"/>
    </source>
</evidence>
<evidence type="ECO:0000313" key="2">
    <source>
        <dbReference type="EMBL" id="MDR7382125.1"/>
    </source>
</evidence>
<organism evidence="2 3">
    <name type="scientific">Promicromonospora iranensis</name>
    <dbReference type="NCBI Taxonomy" id="1105144"/>
    <lineage>
        <taxon>Bacteria</taxon>
        <taxon>Bacillati</taxon>
        <taxon>Actinomycetota</taxon>
        <taxon>Actinomycetes</taxon>
        <taxon>Micrococcales</taxon>
        <taxon>Promicromonosporaceae</taxon>
        <taxon>Promicromonospora</taxon>
    </lineage>
</organism>
<evidence type="ECO:0000313" key="3">
    <source>
        <dbReference type="Proteomes" id="UP001183585"/>
    </source>
</evidence>
<reference evidence="2 3" key="1">
    <citation type="submission" date="2023-07" db="EMBL/GenBank/DDBJ databases">
        <title>Sequencing the genomes of 1000 actinobacteria strains.</title>
        <authorList>
            <person name="Klenk H.-P."/>
        </authorList>
    </citation>
    <scope>NUCLEOTIDE SEQUENCE [LARGE SCALE GENOMIC DNA]</scope>
    <source>
        <strain evidence="2 3">DSM 45554</strain>
    </source>
</reference>
<dbReference type="EMBL" id="JAVDYE010000001">
    <property type="protein sequence ID" value="MDR7382125.1"/>
    <property type="molecule type" value="Genomic_DNA"/>
</dbReference>
<name>A0ABU2CLB2_9MICO</name>
<comment type="caution">
    <text evidence="2">The sequence shown here is derived from an EMBL/GenBank/DDBJ whole genome shotgun (WGS) entry which is preliminary data.</text>
</comment>
<feature type="transmembrane region" description="Helical" evidence="1">
    <location>
        <begin position="74"/>
        <end position="97"/>
    </location>
</feature>
<feature type="transmembrane region" description="Helical" evidence="1">
    <location>
        <begin position="103"/>
        <end position="125"/>
    </location>
</feature>
<keyword evidence="1" id="KW-0472">Membrane</keyword>
<gene>
    <name evidence="2" type="ORF">J2S48_001640</name>
</gene>
<sequence length="174" mass="18784">MNDRISQSQWHIATDGSVIKSYPKALDHSDPQRDPPPGRKYLRYTTTRQLELADLYALDEDLARSNTFFDRLSMVLRVPAWVGLLGVVLALFALPVLGASSAVATVVLAVSIPLVVVGVLGVVLLPGLMRRRFERIHADGGLASSTPKVLKEPEARALIDTRGTVSGSPSGDGR</sequence>
<proteinExistence type="predicted"/>
<keyword evidence="3" id="KW-1185">Reference proteome</keyword>
<keyword evidence="1" id="KW-1133">Transmembrane helix</keyword>
<dbReference type="Proteomes" id="UP001183585">
    <property type="component" value="Unassembled WGS sequence"/>
</dbReference>
<dbReference type="RefSeq" id="WP_274996481.1">
    <property type="nucleotide sequence ID" value="NZ_JAJQQP010000012.1"/>
</dbReference>
<keyword evidence="1" id="KW-0812">Transmembrane</keyword>